<dbReference type="PATRIC" id="fig|1603606.3.peg.1555"/>
<dbReference type="OrthoDB" id="9804765at2"/>
<keyword evidence="7" id="KW-1185">Reference proteome</keyword>
<dbReference type="Pfam" id="PF01361">
    <property type="entry name" value="Tautomerase"/>
    <property type="match status" value="1"/>
</dbReference>
<dbReference type="AlphaFoldDB" id="A0A0M4D8T6"/>
<dbReference type="STRING" id="1603606.DSOUD_1426"/>
<proteinExistence type="inferred from homology"/>
<keyword evidence="2 4" id="KW-0413">Isomerase</keyword>
<evidence type="ECO:0000256" key="2">
    <source>
        <dbReference type="ARBA" id="ARBA00023235"/>
    </source>
</evidence>
<evidence type="ECO:0000256" key="3">
    <source>
        <dbReference type="PIRSR" id="PIRSR618191-1"/>
    </source>
</evidence>
<feature type="active site" description="Proton acceptor; via imino nitrogen" evidence="3">
    <location>
        <position position="2"/>
    </location>
</feature>
<dbReference type="EC" id="5.3.2.-" evidence="4"/>
<dbReference type="Proteomes" id="UP000057158">
    <property type="component" value="Chromosome"/>
</dbReference>
<accession>A0A0M4D8T6</accession>
<dbReference type="GO" id="GO:0016853">
    <property type="term" value="F:isomerase activity"/>
    <property type="evidence" value="ECO:0007669"/>
    <property type="project" value="UniProtKB-UniRule"/>
</dbReference>
<evidence type="ECO:0000313" key="6">
    <source>
        <dbReference type="EMBL" id="ALC16205.1"/>
    </source>
</evidence>
<feature type="domain" description="4-oxalocrotonate tautomerase-like" evidence="5">
    <location>
        <begin position="2"/>
        <end position="59"/>
    </location>
</feature>
<sequence>MPVITVKTVEGATQEQKNRLIERLTEVMQEVLGKNPETTHVIIEEYAAGNWGLRGRTVAAIRAGN</sequence>
<name>A0A0M4D8T6_9BACT</name>
<dbReference type="PANTHER" id="PTHR35530">
    <property type="entry name" value="TAUTOMERASE-RELATED"/>
    <property type="match status" value="1"/>
</dbReference>
<comment type="similarity">
    <text evidence="1 4">Belongs to the 4-oxalocrotonate tautomerase family.</text>
</comment>
<reference evidence="6 7" key="1">
    <citation type="submission" date="2015-07" db="EMBL/GenBank/DDBJ databases">
        <title>Isolation and Genomic Characterization of a Novel Halophilic Metal-Reducing Deltaproteobacterium from the Deep Subsurface.</title>
        <authorList>
            <person name="Badalamenti J.P."/>
            <person name="Summers Z.M."/>
            <person name="Gralnick J.A."/>
            <person name="Bond D.R."/>
        </authorList>
    </citation>
    <scope>NUCLEOTIDE SEQUENCE [LARGE SCALE GENOMIC DNA]</scope>
    <source>
        <strain evidence="6 7">WTL</strain>
    </source>
</reference>
<organism evidence="6 7">
    <name type="scientific">Desulfuromonas soudanensis</name>
    <dbReference type="NCBI Taxonomy" id="1603606"/>
    <lineage>
        <taxon>Bacteria</taxon>
        <taxon>Pseudomonadati</taxon>
        <taxon>Thermodesulfobacteriota</taxon>
        <taxon>Desulfuromonadia</taxon>
        <taxon>Desulfuromonadales</taxon>
        <taxon>Desulfuromonadaceae</taxon>
        <taxon>Desulfuromonas</taxon>
    </lineage>
</organism>
<dbReference type="NCBIfam" id="TIGR00013">
    <property type="entry name" value="taut"/>
    <property type="match status" value="1"/>
</dbReference>
<evidence type="ECO:0000313" key="7">
    <source>
        <dbReference type="Proteomes" id="UP000057158"/>
    </source>
</evidence>
<dbReference type="InterPro" id="IPR018191">
    <property type="entry name" value="4-OT"/>
</dbReference>
<dbReference type="RefSeq" id="WP_053550339.1">
    <property type="nucleotide sequence ID" value="NZ_CP010802.1"/>
</dbReference>
<dbReference type="SUPFAM" id="SSF55331">
    <property type="entry name" value="Tautomerase/MIF"/>
    <property type="match status" value="1"/>
</dbReference>
<dbReference type="KEGG" id="des:DSOUD_1426"/>
<evidence type="ECO:0000256" key="1">
    <source>
        <dbReference type="ARBA" id="ARBA00006723"/>
    </source>
</evidence>
<dbReference type="EMBL" id="CP010802">
    <property type="protein sequence ID" value="ALC16205.1"/>
    <property type="molecule type" value="Genomic_DNA"/>
</dbReference>
<dbReference type="InterPro" id="IPR004370">
    <property type="entry name" value="4-OT-like_dom"/>
</dbReference>
<dbReference type="Gene3D" id="3.30.429.10">
    <property type="entry name" value="Macrophage Migration Inhibitory Factor"/>
    <property type="match status" value="1"/>
</dbReference>
<dbReference type="InterPro" id="IPR014347">
    <property type="entry name" value="Tautomerase/MIF_sf"/>
</dbReference>
<dbReference type="PANTHER" id="PTHR35530:SF1">
    <property type="entry name" value="2-HYDROXYMUCONATE TAUTOMERASE"/>
    <property type="match status" value="1"/>
</dbReference>
<evidence type="ECO:0000256" key="4">
    <source>
        <dbReference type="RuleBase" id="RU362032"/>
    </source>
</evidence>
<evidence type="ECO:0000259" key="5">
    <source>
        <dbReference type="Pfam" id="PF01361"/>
    </source>
</evidence>
<gene>
    <name evidence="6" type="ORF">DSOUD_1426</name>
</gene>
<protein>
    <recommendedName>
        <fullName evidence="4">Tautomerase</fullName>
        <ecNumber evidence="4">5.3.2.-</ecNumber>
    </recommendedName>
</protein>